<dbReference type="OrthoDB" id="125411at2759"/>
<accession>A0A225VT44</accession>
<feature type="region of interest" description="Disordered" evidence="2">
    <location>
        <begin position="600"/>
        <end position="627"/>
    </location>
</feature>
<feature type="region of interest" description="Disordered" evidence="2">
    <location>
        <begin position="416"/>
        <end position="442"/>
    </location>
</feature>
<organism evidence="3 4">
    <name type="scientific">Phytophthora megakarya</name>
    <dbReference type="NCBI Taxonomy" id="4795"/>
    <lineage>
        <taxon>Eukaryota</taxon>
        <taxon>Sar</taxon>
        <taxon>Stramenopiles</taxon>
        <taxon>Oomycota</taxon>
        <taxon>Peronosporomycetes</taxon>
        <taxon>Peronosporales</taxon>
        <taxon>Peronosporaceae</taxon>
        <taxon>Phytophthora</taxon>
    </lineage>
</organism>
<protein>
    <submittedName>
        <fullName evidence="3">Uncharacterized protein</fullName>
    </submittedName>
</protein>
<dbReference type="AlphaFoldDB" id="A0A225VT44"/>
<evidence type="ECO:0000313" key="3">
    <source>
        <dbReference type="EMBL" id="OWZ08179.1"/>
    </source>
</evidence>
<feature type="compositionally biased region" description="Low complexity" evidence="2">
    <location>
        <begin position="561"/>
        <end position="575"/>
    </location>
</feature>
<proteinExistence type="predicted"/>
<keyword evidence="1" id="KW-0175">Coiled coil</keyword>
<feature type="region of interest" description="Disordered" evidence="2">
    <location>
        <begin position="653"/>
        <end position="674"/>
    </location>
</feature>
<feature type="compositionally biased region" description="Basic residues" evidence="2">
    <location>
        <begin position="729"/>
        <end position="739"/>
    </location>
</feature>
<evidence type="ECO:0000256" key="2">
    <source>
        <dbReference type="SAM" id="MobiDB-lite"/>
    </source>
</evidence>
<feature type="region of interest" description="Disordered" evidence="2">
    <location>
        <begin position="546"/>
        <end position="584"/>
    </location>
</feature>
<dbReference type="EMBL" id="NBNE01003244">
    <property type="protein sequence ID" value="OWZ08179.1"/>
    <property type="molecule type" value="Genomic_DNA"/>
</dbReference>
<evidence type="ECO:0000256" key="1">
    <source>
        <dbReference type="SAM" id="Coils"/>
    </source>
</evidence>
<reference evidence="4" key="1">
    <citation type="submission" date="2017-03" db="EMBL/GenBank/DDBJ databases">
        <title>Phytopthora megakarya and P. palmivora, two closely related causual agents of cacao black pod achieved similar genome size and gene model numbers by different mechanisms.</title>
        <authorList>
            <person name="Ali S."/>
            <person name="Shao J."/>
            <person name="Larry D.J."/>
            <person name="Kronmiller B."/>
            <person name="Shen D."/>
            <person name="Strem M.D."/>
            <person name="Melnick R.L."/>
            <person name="Guiltinan M.J."/>
            <person name="Tyler B.M."/>
            <person name="Meinhardt L.W."/>
            <person name="Bailey B.A."/>
        </authorList>
    </citation>
    <scope>NUCLEOTIDE SEQUENCE [LARGE SCALE GENOMIC DNA]</scope>
    <source>
        <strain evidence="4">zdho120</strain>
    </source>
</reference>
<evidence type="ECO:0000313" key="4">
    <source>
        <dbReference type="Proteomes" id="UP000198211"/>
    </source>
</evidence>
<feature type="coiled-coil region" evidence="1">
    <location>
        <begin position="111"/>
        <end position="138"/>
    </location>
</feature>
<sequence length="821" mass="88075">MAWHSRILGRRVVLWYIQSQGPLGQSTLSDTNSRAGGGLRQLVGCQSRGAATEFSLSLRDLAKLVVGVVRQPPLRVDSHLDRRLDNASTVSETLAAVVDPHQLPPHEAEKLTELREEVSRLQARCENAERDLVNETQLGTSAEAALVRANEDFYSVHDSNQVLRAENADLVDRVRDQDIAVAEQAHVIQSLNNRCRSSEGHCAAAMRYVDQERERMKTGLVLYNAELSKLRQYLGEHSRGKVSSPSPRTTALLAENASLRRANSVLRRNSAEHGLNTDALVISTAGMSVSGIDWELLGLGHDHSGLFRLLSPSSTAELSDDDGLDSSFTESSSVPSVALSGYEISADEPSEHSFIRTTVTSSSLTLPSFTIRWKLRRFVRRRVTKCFSPQTSTPPTIRFGAKIYAGGIQASCVPKARSKKTQPATVPLKARSGHKKARSLSDSSVAISTPLKKLRSPPASTLTDGCIDNNMGEVLDLTSDDVVTSLPGKDSSPFSSTVVSFFPRKDGRPRRSTSVASELRMRENLEKELADDDFMLGLTAEGSVADTMDSAPSKKGSQNHVSSSSAVAEVAADGSAGDGHHALTGEGSVVKAPVEAEAPVDDAPASGSSVTGASGFEHVHSPSPLPPVPKPGPAVPISQLFNDVIVDLVELETSDSPAKDAETGAADGVSGTESSVSHLASDSVVAPTTPVVSSAPRLAVLPNITVVPVRTRARSLRAAGVPTQPAIPRHGRKHPKTHGHCGTVSRTWFAAVGAQKKLNVSLSESAPKDHVSPLDFAFLALMYNVHIARHPWWVRFDRMPDEPLTFELGKLVKGVRISIRA</sequence>
<dbReference type="Proteomes" id="UP000198211">
    <property type="component" value="Unassembled WGS sequence"/>
</dbReference>
<feature type="region of interest" description="Disordered" evidence="2">
    <location>
        <begin position="717"/>
        <end position="739"/>
    </location>
</feature>
<gene>
    <name evidence="3" type="ORF">PHMEG_00019319</name>
</gene>
<comment type="caution">
    <text evidence="3">The sequence shown here is derived from an EMBL/GenBank/DDBJ whole genome shotgun (WGS) entry which is preliminary data.</text>
</comment>
<keyword evidence="4" id="KW-1185">Reference proteome</keyword>
<name>A0A225VT44_9STRA</name>